<organism evidence="1 2">
    <name type="scientific">Cuscuta campestris</name>
    <dbReference type="NCBI Taxonomy" id="132261"/>
    <lineage>
        <taxon>Eukaryota</taxon>
        <taxon>Viridiplantae</taxon>
        <taxon>Streptophyta</taxon>
        <taxon>Embryophyta</taxon>
        <taxon>Tracheophyta</taxon>
        <taxon>Spermatophyta</taxon>
        <taxon>Magnoliopsida</taxon>
        <taxon>eudicotyledons</taxon>
        <taxon>Gunneridae</taxon>
        <taxon>Pentapetalae</taxon>
        <taxon>asterids</taxon>
        <taxon>lamiids</taxon>
        <taxon>Solanales</taxon>
        <taxon>Convolvulaceae</taxon>
        <taxon>Cuscuteae</taxon>
        <taxon>Cuscuta</taxon>
        <taxon>Cuscuta subgen. Grammica</taxon>
        <taxon>Cuscuta sect. Cleistogrammica</taxon>
    </lineage>
</organism>
<protein>
    <submittedName>
        <fullName evidence="1">Uncharacterized protein</fullName>
    </submittedName>
</protein>
<name>A0A484K8X5_9ASTE</name>
<dbReference type="Proteomes" id="UP000595140">
    <property type="component" value="Unassembled WGS sequence"/>
</dbReference>
<gene>
    <name evidence="1" type="ORF">CCAM_LOCUS3989</name>
</gene>
<accession>A0A484K8X5</accession>
<evidence type="ECO:0000313" key="1">
    <source>
        <dbReference type="EMBL" id="VFQ62213.1"/>
    </source>
</evidence>
<proteinExistence type="predicted"/>
<dbReference type="AlphaFoldDB" id="A0A484K8X5"/>
<dbReference type="EMBL" id="OOIL02000230">
    <property type="protein sequence ID" value="VFQ62213.1"/>
    <property type="molecule type" value="Genomic_DNA"/>
</dbReference>
<keyword evidence="2" id="KW-1185">Reference proteome</keyword>
<sequence length="98" mass="10158">MGTCIGTCPALGSAKENIPGRKGISSACWHMAITLPNPWIACWLAGLLMNCAMLDEKVTFGLAEGLGKETICPTHRAAMAGTVMWPTPNGITAVEGAA</sequence>
<reference evidence="1 2" key="1">
    <citation type="submission" date="2018-04" db="EMBL/GenBank/DDBJ databases">
        <authorList>
            <person name="Vogel A."/>
        </authorList>
    </citation>
    <scope>NUCLEOTIDE SEQUENCE [LARGE SCALE GENOMIC DNA]</scope>
</reference>
<evidence type="ECO:0000313" key="2">
    <source>
        <dbReference type="Proteomes" id="UP000595140"/>
    </source>
</evidence>